<dbReference type="AlphaFoldDB" id="A0A498NJJ7"/>
<dbReference type="EMBL" id="QBIY01011430">
    <property type="protein sequence ID" value="RXN31949.1"/>
    <property type="molecule type" value="Genomic_DNA"/>
</dbReference>
<name>A0A498NJJ7_LABRO</name>
<gene>
    <name evidence="1" type="ORF">ROHU_016584</name>
</gene>
<organism evidence="1 2">
    <name type="scientific">Labeo rohita</name>
    <name type="common">Indian major carp</name>
    <name type="synonym">Cyprinus rohita</name>
    <dbReference type="NCBI Taxonomy" id="84645"/>
    <lineage>
        <taxon>Eukaryota</taxon>
        <taxon>Metazoa</taxon>
        <taxon>Chordata</taxon>
        <taxon>Craniata</taxon>
        <taxon>Vertebrata</taxon>
        <taxon>Euteleostomi</taxon>
        <taxon>Actinopterygii</taxon>
        <taxon>Neopterygii</taxon>
        <taxon>Teleostei</taxon>
        <taxon>Ostariophysi</taxon>
        <taxon>Cypriniformes</taxon>
        <taxon>Cyprinidae</taxon>
        <taxon>Labeoninae</taxon>
        <taxon>Labeonini</taxon>
        <taxon>Labeo</taxon>
    </lineage>
</organism>
<sequence>MLTTPRRNNTSVLQLFGCPIQSPSSSTGLAQRPSTFISAGHSLLPGCSSTGSMQPPVSFVHAVSFELLGVSSSAGSIFQFCLKQSRSLARPLRSDPQISVLSSRSLGTSVAHHPLDSAGLVYSSGSFLVNDCSASSTDIQASGCNSSSSHTPCPLKVLLCHPSHPPQPVEPQPLSQSRELVMPLWHCLALTWVFIFSPLPGFPPLLAPPWLVIHLVPPDLTKLHLRSSLHSYALSTSSFSVVSSTTSTSLDSFPSQS</sequence>
<evidence type="ECO:0000313" key="1">
    <source>
        <dbReference type="EMBL" id="RXN31949.1"/>
    </source>
</evidence>
<evidence type="ECO:0000313" key="2">
    <source>
        <dbReference type="Proteomes" id="UP000290572"/>
    </source>
</evidence>
<proteinExistence type="predicted"/>
<keyword evidence="2" id="KW-1185">Reference proteome</keyword>
<protein>
    <submittedName>
        <fullName evidence="1">Uncharacterized protein</fullName>
    </submittedName>
</protein>
<comment type="caution">
    <text evidence="1">The sequence shown here is derived from an EMBL/GenBank/DDBJ whole genome shotgun (WGS) entry which is preliminary data.</text>
</comment>
<reference evidence="1 2" key="1">
    <citation type="submission" date="2018-03" db="EMBL/GenBank/DDBJ databases">
        <title>Draft genome sequence of Rohu Carp (Labeo rohita).</title>
        <authorList>
            <person name="Das P."/>
            <person name="Kushwaha B."/>
            <person name="Joshi C.G."/>
            <person name="Kumar D."/>
            <person name="Nagpure N.S."/>
            <person name="Sahoo L."/>
            <person name="Das S.P."/>
            <person name="Bit A."/>
            <person name="Patnaik S."/>
            <person name="Meher P.K."/>
            <person name="Jayasankar P."/>
            <person name="Koringa P.G."/>
            <person name="Patel N.V."/>
            <person name="Hinsu A.T."/>
            <person name="Kumar R."/>
            <person name="Pandey M."/>
            <person name="Agarwal S."/>
            <person name="Srivastava S."/>
            <person name="Singh M."/>
            <person name="Iquebal M.A."/>
            <person name="Jaiswal S."/>
            <person name="Angadi U.B."/>
            <person name="Kumar N."/>
            <person name="Raza M."/>
            <person name="Shah T.M."/>
            <person name="Rai A."/>
            <person name="Jena J.K."/>
        </authorList>
    </citation>
    <scope>NUCLEOTIDE SEQUENCE [LARGE SCALE GENOMIC DNA]</scope>
    <source>
        <strain evidence="1">DASCIFA01</strain>
        <tissue evidence="1">Testis</tissue>
    </source>
</reference>
<dbReference type="Proteomes" id="UP000290572">
    <property type="component" value="Unassembled WGS sequence"/>
</dbReference>
<accession>A0A498NJJ7</accession>